<dbReference type="Gene3D" id="1.20.272.10">
    <property type="match status" value="1"/>
</dbReference>
<comment type="catalytic activity">
    <reaction evidence="7">
        <text>DNA(n) + a 2'-deoxyribonucleoside 5'-triphosphate = DNA(n+1) + diphosphate</text>
        <dbReference type="Rhea" id="RHEA:22508"/>
        <dbReference type="Rhea" id="RHEA-COMP:17339"/>
        <dbReference type="Rhea" id="RHEA-COMP:17340"/>
        <dbReference type="ChEBI" id="CHEBI:33019"/>
        <dbReference type="ChEBI" id="CHEBI:61560"/>
        <dbReference type="ChEBI" id="CHEBI:173112"/>
        <dbReference type="EC" id="2.7.7.7"/>
    </reaction>
</comment>
<name>E1YJD3_9BACT</name>
<evidence type="ECO:0000256" key="3">
    <source>
        <dbReference type="ARBA" id="ARBA00022695"/>
    </source>
</evidence>
<dbReference type="PANTHER" id="PTHR34388">
    <property type="entry name" value="DNA POLYMERASE III SUBUNIT DELTA"/>
    <property type="match status" value="1"/>
</dbReference>
<dbReference type="SUPFAM" id="SSF48019">
    <property type="entry name" value="post-AAA+ oligomerization domain-like"/>
    <property type="match status" value="1"/>
</dbReference>
<reference evidence="8" key="1">
    <citation type="journal article" date="2011" name="Environ. Microbiol.">
        <title>Genomic insights into the metabolic potential of the polycyclic aromatic hydrocarbon degrading sulfate-reducing Deltaproteobacterium N47.</title>
        <authorList>
            <person name="Bergmann F."/>
            <person name="Selesi D."/>
            <person name="Weinmaier T."/>
            <person name="Tischler P."/>
            <person name="Rattei T."/>
            <person name="Meckenstock R.U."/>
        </authorList>
    </citation>
    <scope>NUCLEOTIDE SEQUENCE</scope>
</reference>
<comment type="similarity">
    <text evidence="6">Belongs to the DNA polymerase HolA subunit family.</text>
</comment>
<organism evidence="8">
    <name type="scientific">uncultured Desulfobacterium sp</name>
    <dbReference type="NCBI Taxonomy" id="201089"/>
    <lineage>
        <taxon>Bacteria</taxon>
        <taxon>Pseudomonadati</taxon>
        <taxon>Thermodesulfobacteriota</taxon>
        <taxon>Desulfobacteria</taxon>
        <taxon>Desulfobacterales</taxon>
        <taxon>Desulfobacteriaceae</taxon>
        <taxon>Desulfobacterium</taxon>
        <taxon>environmental samples</taxon>
    </lineage>
</organism>
<proteinExistence type="inferred from homology"/>
<dbReference type="EMBL" id="FR695877">
    <property type="protein sequence ID" value="CBX31387.1"/>
    <property type="molecule type" value="Genomic_DNA"/>
</dbReference>
<evidence type="ECO:0000256" key="1">
    <source>
        <dbReference type="ARBA" id="ARBA00012417"/>
    </source>
</evidence>
<keyword evidence="3" id="KW-0548">Nucleotidyltransferase</keyword>
<keyword evidence="5" id="KW-0239">DNA-directed DNA polymerase</keyword>
<dbReference type="GO" id="GO:0003677">
    <property type="term" value="F:DNA binding"/>
    <property type="evidence" value="ECO:0007669"/>
    <property type="project" value="InterPro"/>
</dbReference>
<dbReference type="InterPro" id="IPR008921">
    <property type="entry name" value="DNA_pol3_clamp-load_cplx_C"/>
</dbReference>
<dbReference type="SUPFAM" id="SSF52540">
    <property type="entry name" value="P-loop containing nucleoside triphosphate hydrolases"/>
    <property type="match status" value="1"/>
</dbReference>
<keyword evidence="4" id="KW-0235">DNA replication</keyword>
<dbReference type="NCBIfam" id="TIGR01128">
    <property type="entry name" value="holA"/>
    <property type="match status" value="1"/>
</dbReference>
<evidence type="ECO:0000256" key="6">
    <source>
        <dbReference type="ARBA" id="ARBA00034754"/>
    </source>
</evidence>
<gene>
    <name evidence="8" type="ORF">N47_E48990</name>
</gene>
<evidence type="ECO:0000256" key="4">
    <source>
        <dbReference type="ARBA" id="ARBA00022705"/>
    </source>
</evidence>
<dbReference type="InterPro" id="IPR005790">
    <property type="entry name" value="DNA_polIII_delta"/>
</dbReference>
<evidence type="ECO:0000313" key="8">
    <source>
        <dbReference type="EMBL" id="CBX31387.1"/>
    </source>
</evidence>
<dbReference type="PANTHER" id="PTHR34388:SF1">
    <property type="entry name" value="DNA POLYMERASE III SUBUNIT DELTA"/>
    <property type="match status" value="1"/>
</dbReference>
<dbReference type="GO" id="GO:0006261">
    <property type="term" value="P:DNA-templated DNA replication"/>
    <property type="evidence" value="ECO:0007669"/>
    <property type="project" value="TreeGrafter"/>
</dbReference>
<dbReference type="InterPro" id="IPR027417">
    <property type="entry name" value="P-loop_NTPase"/>
</dbReference>
<dbReference type="AlphaFoldDB" id="E1YJD3"/>
<sequence>MPEINYKELNNHIKDANQNGFSQVYLIHGEELLYKTAFEELLNSLLPASLSGSSLLSESLNYDAIEGVNENIFDAVERANTFSFMPGRKVIAFTDSNIFYSKDSHASLLEKAKESYEKKDMKKASKFFTSIMSLLGLSFDDVDKTNRSKSLKIDVAESDDSWIDAIIAYCLNNNIRVLESIDSASFFLKAIDKGFPEGNHLIVTALLVDKRLVLYKALKEKGVIIDCQVPKGDSKNEKIVRENIIRERMNEILTKSGKTIDNDAYSAMYEKTGFDLRALLNNLEKLINFTDKNKITVEDVESVLKRTKQDPIYALTNAVSGRNITDSLFYLDSLLYAGIHPLQALAAIINQIRKIIYIKGFTKSSYSKAWEASFSYPRFVSVTKPALDKYEEELSNHIESWDGFLSDEQHAQINSDKKKKTAKKKSKPGTDLLIAKNSKSPYPLWELFKKSEYFSMDELLFAFECLRNADMHLKSSGQNPKTVLENIILNICRQ</sequence>
<evidence type="ECO:0000256" key="2">
    <source>
        <dbReference type="ARBA" id="ARBA00022679"/>
    </source>
</evidence>
<protein>
    <recommendedName>
        <fullName evidence="1">DNA-directed DNA polymerase</fullName>
        <ecNumber evidence="1">2.7.7.7</ecNumber>
    </recommendedName>
</protein>
<evidence type="ECO:0000256" key="7">
    <source>
        <dbReference type="ARBA" id="ARBA00049244"/>
    </source>
</evidence>
<dbReference type="Gene3D" id="3.40.50.300">
    <property type="entry name" value="P-loop containing nucleotide triphosphate hydrolases"/>
    <property type="match status" value="1"/>
</dbReference>
<accession>E1YJD3</accession>
<dbReference type="Gene3D" id="1.10.8.60">
    <property type="match status" value="1"/>
</dbReference>
<keyword evidence="2" id="KW-0808">Transferase</keyword>
<dbReference type="EC" id="2.7.7.7" evidence="1"/>
<evidence type="ECO:0000256" key="5">
    <source>
        <dbReference type="ARBA" id="ARBA00022932"/>
    </source>
</evidence>
<dbReference type="GO" id="GO:0003887">
    <property type="term" value="F:DNA-directed DNA polymerase activity"/>
    <property type="evidence" value="ECO:0007669"/>
    <property type="project" value="UniProtKB-KW"/>
</dbReference>
<dbReference type="GO" id="GO:0009360">
    <property type="term" value="C:DNA polymerase III complex"/>
    <property type="evidence" value="ECO:0007669"/>
    <property type="project" value="TreeGrafter"/>
</dbReference>